<feature type="region of interest" description="Disordered" evidence="1">
    <location>
        <begin position="62"/>
        <end position="84"/>
    </location>
</feature>
<dbReference type="Proteomes" id="UP001457282">
    <property type="component" value="Unassembled WGS sequence"/>
</dbReference>
<organism evidence="2 3">
    <name type="scientific">Rubus argutus</name>
    <name type="common">Southern blackberry</name>
    <dbReference type="NCBI Taxonomy" id="59490"/>
    <lineage>
        <taxon>Eukaryota</taxon>
        <taxon>Viridiplantae</taxon>
        <taxon>Streptophyta</taxon>
        <taxon>Embryophyta</taxon>
        <taxon>Tracheophyta</taxon>
        <taxon>Spermatophyta</taxon>
        <taxon>Magnoliopsida</taxon>
        <taxon>eudicotyledons</taxon>
        <taxon>Gunneridae</taxon>
        <taxon>Pentapetalae</taxon>
        <taxon>rosids</taxon>
        <taxon>fabids</taxon>
        <taxon>Rosales</taxon>
        <taxon>Rosaceae</taxon>
        <taxon>Rosoideae</taxon>
        <taxon>Rosoideae incertae sedis</taxon>
        <taxon>Rubus</taxon>
    </lineage>
</organism>
<gene>
    <name evidence="2" type="ORF">M0R45_005940</name>
</gene>
<accession>A0AAW1YPL0</accession>
<sequence length="84" mass="9439">MLKEKEENVNLNGNGRELQQVECGDMNLNSPQSVHARVEEYVNENENSVPTDMNVEEAVHPPNIAQDEEVDQPYTIAAKSTENN</sequence>
<dbReference type="AlphaFoldDB" id="A0AAW1YPL0"/>
<keyword evidence="3" id="KW-1185">Reference proteome</keyword>
<evidence type="ECO:0000256" key="1">
    <source>
        <dbReference type="SAM" id="MobiDB-lite"/>
    </source>
</evidence>
<reference evidence="2 3" key="1">
    <citation type="journal article" date="2023" name="G3 (Bethesda)">
        <title>A chromosome-length genome assembly and annotation of blackberry (Rubus argutus, cv. 'Hillquist').</title>
        <authorList>
            <person name="Bruna T."/>
            <person name="Aryal R."/>
            <person name="Dudchenko O."/>
            <person name="Sargent D.J."/>
            <person name="Mead D."/>
            <person name="Buti M."/>
            <person name="Cavallini A."/>
            <person name="Hytonen T."/>
            <person name="Andres J."/>
            <person name="Pham M."/>
            <person name="Weisz D."/>
            <person name="Mascagni F."/>
            <person name="Usai G."/>
            <person name="Natali L."/>
            <person name="Bassil N."/>
            <person name="Fernandez G.E."/>
            <person name="Lomsadze A."/>
            <person name="Armour M."/>
            <person name="Olukolu B."/>
            <person name="Poorten T."/>
            <person name="Britton C."/>
            <person name="Davik J."/>
            <person name="Ashrafi H."/>
            <person name="Aiden E.L."/>
            <person name="Borodovsky M."/>
            <person name="Worthington M."/>
        </authorList>
    </citation>
    <scope>NUCLEOTIDE SEQUENCE [LARGE SCALE GENOMIC DNA]</scope>
    <source>
        <strain evidence="2">PI 553951</strain>
    </source>
</reference>
<protein>
    <submittedName>
        <fullName evidence="2">Uncharacterized protein</fullName>
    </submittedName>
</protein>
<evidence type="ECO:0000313" key="2">
    <source>
        <dbReference type="EMBL" id="KAK9950449.1"/>
    </source>
</evidence>
<name>A0AAW1YPL0_RUBAR</name>
<comment type="caution">
    <text evidence="2">The sequence shown here is derived from an EMBL/GenBank/DDBJ whole genome shotgun (WGS) entry which is preliminary data.</text>
</comment>
<evidence type="ECO:0000313" key="3">
    <source>
        <dbReference type="Proteomes" id="UP001457282"/>
    </source>
</evidence>
<proteinExistence type="predicted"/>
<dbReference type="EMBL" id="JBEDUW010000001">
    <property type="protein sequence ID" value="KAK9950449.1"/>
    <property type="molecule type" value="Genomic_DNA"/>
</dbReference>